<dbReference type="PANTHER" id="PTHR36473">
    <property type="entry name" value="CHROMOSOME 3 OPEN READING FRAME 49"/>
    <property type="match status" value="1"/>
</dbReference>
<dbReference type="InterPro" id="IPR055322">
    <property type="entry name" value="C3orf49-like"/>
</dbReference>
<protein>
    <recommendedName>
        <fullName evidence="3">V-SNARE coiled-coil homology domain-containing protein</fullName>
    </recommendedName>
</protein>
<name>A0A4W3H7M9_CALMI</name>
<dbReference type="OMA" id="LFTKPRM"/>
<dbReference type="PANTHER" id="PTHR36473:SF1">
    <property type="entry name" value="GENE 11100-RELATED"/>
    <property type="match status" value="1"/>
</dbReference>
<dbReference type="Gene3D" id="1.20.5.110">
    <property type="match status" value="1"/>
</dbReference>
<dbReference type="AlphaFoldDB" id="A0A4W3H7M9"/>
<keyword evidence="2" id="KW-1185">Reference proteome</keyword>
<evidence type="ECO:0000313" key="1">
    <source>
        <dbReference type="Ensembl" id="ENSCMIP00000012848.1"/>
    </source>
</evidence>
<dbReference type="Proteomes" id="UP000314986">
    <property type="component" value="Unassembled WGS sequence"/>
</dbReference>
<dbReference type="GeneTree" id="ENSGT00940000173126"/>
<dbReference type="InParanoid" id="A0A4W3H7M9"/>
<reference evidence="2" key="3">
    <citation type="journal article" date="2014" name="Nature">
        <title>Elephant shark genome provides unique insights into gnathostome evolution.</title>
        <authorList>
            <consortium name="International Elephant Shark Genome Sequencing Consortium"/>
            <person name="Venkatesh B."/>
            <person name="Lee A.P."/>
            <person name="Ravi V."/>
            <person name="Maurya A.K."/>
            <person name="Lian M.M."/>
            <person name="Swann J.B."/>
            <person name="Ohta Y."/>
            <person name="Flajnik M.F."/>
            <person name="Sutoh Y."/>
            <person name="Kasahara M."/>
            <person name="Hoon S."/>
            <person name="Gangu V."/>
            <person name="Roy S.W."/>
            <person name="Irimia M."/>
            <person name="Korzh V."/>
            <person name="Kondrychyn I."/>
            <person name="Lim Z.W."/>
            <person name="Tay B.H."/>
            <person name="Tohari S."/>
            <person name="Kong K.W."/>
            <person name="Ho S."/>
            <person name="Lorente-Galdos B."/>
            <person name="Quilez J."/>
            <person name="Marques-Bonet T."/>
            <person name="Raney B.J."/>
            <person name="Ingham P.W."/>
            <person name="Tay A."/>
            <person name="Hillier L.W."/>
            <person name="Minx P."/>
            <person name="Boehm T."/>
            <person name="Wilson R.K."/>
            <person name="Brenner S."/>
            <person name="Warren W.C."/>
        </authorList>
    </citation>
    <scope>NUCLEOTIDE SEQUENCE [LARGE SCALE GENOMIC DNA]</scope>
</reference>
<organism evidence="1 2">
    <name type="scientific">Callorhinchus milii</name>
    <name type="common">Ghost shark</name>
    <dbReference type="NCBI Taxonomy" id="7868"/>
    <lineage>
        <taxon>Eukaryota</taxon>
        <taxon>Metazoa</taxon>
        <taxon>Chordata</taxon>
        <taxon>Craniata</taxon>
        <taxon>Vertebrata</taxon>
        <taxon>Chondrichthyes</taxon>
        <taxon>Holocephali</taxon>
        <taxon>Chimaeriformes</taxon>
        <taxon>Callorhinchidae</taxon>
        <taxon>Callorhinchus</taxon>
    </lineage>
</organism>
<accession>A0A4W3H7M9</accession>
<reference evidence="1" key="4">
    <citation type="submission" date="2025-08" db="UniProtKB">
        <authorList>
            <consortium name="Ensembl"/>
        </authorList>
    </citation>
    <scope>IDENTIFICATION</scope>
</reference>
<dbReference type="Ensembl" id="ENSCMIT00000013139.1">
    <property type="protein sequence ID" value="ENSCMIP00000012848.1"/>
    <property type="gene ID" value="ENSCMIG00000006510.1"/>
</dbReference>
<reference evidence="2" key="1">
    <citation type="journal article" date="2006" name="Science">
        <title>Ancient noncoding elements conserved in the human genome.</title>
        <authorList>
            <person name="Venkatesh B."/>
            <person name="Kirkness E.F."/>
            <person name="Loh Y.H."/>
            <person name="Halpern A.L."/>
            <person name="Lee A.P."/>
            <person name="Johnson J."/>
            <person name="Dandona N."/>
            <person name="Viswanathan L.D."/>
            <person name="Tay A."/>
            <person name="Venter J.C."/>
            <person name="Strausberg R.L."/>
            <person name="Brenner S."/>
        </authorList>
    </citation>
    <scope>NUCLEOTIDE SEQUENCE [LARGE SCALE GENOMIC DNA]</scope>
</reference>
<reference evidence="1" key="5">
    <citation type="submission" date="2025-09" db="UniProtKB">
        <authorList>
            <consortium name="Ensembl"/>
        </authorList>
    </citation>
    <scope>IDENTIFICATION</scope>
</reference>
<evidence type="ECO:0000313" key="2">
    <source>
        <dbReference type="Proteomes" id="UP000314986"/>
    </source>
</evidence>
<proteinExistence type="predicted"/>
<sequence>SFKVEWHRAVFTNLVKPGILLPEDDPSTGSDSELSETVKPKKINIMSKMWKTVVRLTAHHQQQQQLKALDKRMQSSHHGSLPRSRNIWGFPTKYDLVPRISRDVDSQKPFPGRKASKTIQVDVDVVEAETARIVGNNLVVRSHRMSRRVSVTSLPAEQQKAVCSSKKKQCFKIFKRIKRKNLEQNRRHSFLTVGKLQAQVDELVDTVSEKSMRLLAQRHAELQQCENLGDEILQSSKQFQRVSKRSAQKYKWKNCFLCGCCC</sequence>
<reference evidence="2" key="2">
    <citation type="journal article" date="2007" name="PLoS Biol.">
        <title>Survey sequencing and comparative analysis of the elephant shark (Callorhinchus milii) genome.</title>
        <authorList>
            <person name="Venkatesh B."/>
            <person name="Kirkness E.F."/>
            <person name="Loh Y.H."/>
            <person name="Halpern A.L."/>
            <person name="Lee A.P."/>
            <person name="Johnson J."/>
            <person name="Dandona N."/>
            <person name="Viswanathan L.D."/>
            <person name="Tay A."/>
            <person name="Venter J.C."/>
            <person name="Strausberg R.L."/>
            <person name="Brenner S."/>
        </authorList>
    </citation>
    <scope>NUCLEOTIDE SEQUENCE [LARGE SCALE GENOMIC DNA]</scope>
</reference>
<evidence type="ECO:0008006" key="3">
    <source>
        <dbReference type="Google" id="ProtNLM"/>
    </source>
</evidence>